<protein>
    <submittedName>
        <fullName evidence="1">Uncharacterized protein</fullName>
    </submittedName>
</protein>
<accession>X0WAI9</accession>
<name>X0WAI9_9ZZZZ</name>
<proteinExistence type="predicted"/>
<reference evidence="1" key="1">
    <citation type="journal article" date="2014" name="Front. Microbiol.">
        <title>High frequency of phylogenetically diverse reductive dehalogenase-homologous genes in deep subseafloor sedimentary metagenomes.</title>
        <authorList>
            <person name="Kawai M."/>
            <person name="Futagami T."/>
            <person name="Toyoda A."/>
            <person name="Takaki Y."/>
            <person name="Nishi S."/>
            <person name="Hori S."/>
            <person name="Arai W."/>
            <person name="Tsubouchi T."/>
            <person name="Morono Y."/>
            <person name="Uchiyama I."/>
            <person name="Ito T."/>
            <person name="Fujiyama A."/>
            <person name="Inagaki F."/>
            <person name="Takami H."/>
        </authorList>
    </citation>
    <scope>NUCLEOTIDE SEQUENCE</scope>
    <source>
        <strain evidence="1">Expedition CK06-06</strain>
    </source>
</reference>
<organism evidence="1">
    <name type="scientific">marine sediment metagenome</name>
    <dbReference type="NCBI Taxonomy" id="412755"/>
    <lineage>
        <taxon>unclassified sequences</taxon>
        <taxon>metagenomes</taxon>
        <taxon>ecological metagenomes</taxon>
    </lineage>
</organism>
<gene>
    <name evidence="1" type="ORF">S01H1_53118</name>
</gene>
<sequence>GTTKEAFTVDRLDSAVIAAVFHLNNASALLRLKGIMGKTEVSYGIRGNLYTQGSHGTKKINIDKMGTIDLTDLSPAGTD</sequence>
<dbReference type="EMBL" id="BARS01034380">
    <property type="protein sequence ID" value="GAG21593.1"/>
    <property type="molecule type" value="Genomic_DNA"/>
</dbReference>
<comment type="caution">
    <text evidence="1">The sequence shown here is derived from an EMBL/GenBank/DDBJ whole genome shotgun (WGS) entry which is preliminary data.</text>
</comment>
<dbReference type="AlphaFoldDB" id="X0WAI9"/>
<evidence type="ECO:0000313" key="1">
    <source>
        <dbReference type="EMBL" id="GAG21593.1"/>
    </source>
</evidence>
<feature type="non-terminal residue" evidence="1">
    <location>
        <position position="1"/>
    </location>
</feature>